<gene>
    <name evidence="1" type="ORF">CUJ84_Chr003257</name>
</gene>
<dbReference type="AlphaFoldDB" id="A0A2K9Z5V1"/>
<evidence type="ECO:0000313" key="1">
    <source>
        <dbReference type="EMBL" id="AUW43596.1"/>
    </source>
</evidence>
<dbReference type="Proteomes" id="UP000238523">
    <property type="component" value="Chromosome"/>
</dbReference>
<proteinExistence type="predicted"/>
<sequence length="105" mass="10979">MAPGVKIYQTTTTPVTTSNDNFATTIGQTADATVTPKITTINDAVRAGGIANLDGYYDVSDVVSTARNSGIWRCPVGYTPMTSSGGLHPLQAGYKYVRDSGVFAA</sequence>
<protein>
    <submittedName>
        <fullName evidence="1">Uncharacterized protein</fullName>
    </submittedName>
</protein>
<dbReference type="RefSeq" id="WP_105006820.1">
    <property type="nucleotide sequence ID" value="NZ_CP025012.1"/>
</dbReference>
<dbReference type="EMBL" id="CP025012">
    <property type="protein sequence ID" value="AUW43596.1"/>
    <property type="molecule type" value="Genomic_DNA"/>
</dbReference>
<accession>A0A2K9Z5V1</accession>
<evidence type="ECO:0000313" key="2">
    <source>
        <dbReference type="Proteomes" id="UP000238523"/>
    </source>
</evidence>
<organism evidence="1 2">
    <name type="scientific">Rhizobium leguminosarum</name>
    <dbReference type="NCBI Taxonomy" id="384"/>
    <lineage>
        <taxon>Bacteria</taxon>
        <taxon>Pseudomonadati</taxon>
        <taxon>Pseudomonadota</taxon>
        <taxon>Alphaproteobacteria</taxon>
        <taxon>Hyphomicrobiales</taxon>
        <taxon>Rhizobiaceae</taxon>
        <taxon>Rhizobium/Agrobacterium group</taxon>
        <taxon>Rhizobium</taxon>
    </lineage>
</organism>
<name>A0A2K9Z5V1_RHILE</name>
<reference evidence="1 2" key="1">
    <citation type="submission" date="2017-11" db="EMBL/GenBank/DDBJ databases">
        <title>Complete genome of Rhizobium leguminosarum Norway, an ineffective micro-symbiont.</title>
        <authorList>
            <person name="Hoffrichter A."/>
            <person name="Liang J."/>
            <person name="Brachmann A."/>
            <person name="Marin M."/>
        </authorList>
    </citation>
    <scope>NUCLEOTIDE SEQUENCE [LARGE SCALE GENOMIC DNA]</scope>
    <source>
        <strain evidence="1 2">Norway</strain>
    </source>
</reference>